<protein>
    <recommendedName>
        <fullName evidence="2">ABC1 atypical kinase-like domain-containing protein</fullName>
    </recommendedName>
</protein>
<accession>A0A9W7CBH3</accession>
<dbReference type="Pfam" id="PF03109">
    <property type="entry name" value="ABC1"/>
    <property type="match status" value="2"/>
</dbReference>
<gene>
    <name evidence="3" type="ORF">TrLO_g9236</name>
</gene>
<feature type="domain" description="ABC1 atypical kinase-like" evidence="2">
    <location>
        <begin position="375"/>
        <end position="439"/>
    </location>
</feature>
<keyword evidence="4" id="KW-1185">Reference proteome</keyword>
<sequence>MLRNIAKVTSSGALAATFGGYFYAKSAMGDDALDRMIKFEKVGVPMTIDYKWEEAKCEKLPKILPTFFSPVGEEEETKRFEALHKKWAKPLFDVYMELGGFYYKNGQKIAANMSGVVPKTYIDMYQPFLNDIPERTSEDIRNVVETQLGLKREEVFSGWEDKPIGCASIGQVHRATLKSTGKRVVVKVQNPDAERTFKGDVFAINMLVEAAMPQFAPAFNEIQKQFATEFDYRGEMKNAIEIRENLKRGGFKDVIVPEVYPDLCTEKLMVMEEIYPSIPLHHALEEQAEKLAKQKGMSKKEFLDTEKERLEEEIKRLAKEGKVMESVSSKDYDRYIALQSLKQSTSRLSKGLYNWTLGFFLPTYDLSEDSVVVPINAAKLVDDLLEVHGHEVLIDGCFNADPHPGNILYVDGKLALIDYGQVKRIDDKARLDIAKMIVLVDEAIKVDPRTNPNVPPEVHAKAKKSIANFAKEIGMETEHMLDESFYEMCVVYFGRMDATFIYPKNILQWTDSMQEKDPLGNIDKVDYLVMLHTSSMMLRGLGEMLQQFKNLAVSWGPLARRALKEKGLLEGVEREVGGWGGGEKS</sequence>
<dbReference type="InterPro" id="IPR011009">
    <property type="entry name" value="Kinase-like_dom_sf"/>
</dbReference>
<organism evidence="3 4">
    <name type="scientific">Triparma laevis f. longispina</name>
    <dbReference type="NCBI Taxonomy" id="1714387"/>
    <lineage>
        <taxon>Eukaryota</taxon>
        <taxon>Sar</taxon>
        <taxon>Stramenopiles</taxon>
        <taxon>Ochrophyta</taxon>
        <taxon>Bolidophyceae</taxon>
        <taxon>Parmales</taxon>
        <taxon>Triparmaceae</taxon>
        <taxon>Triparma</taxon>
    </lineage>
</organism>
<evidence type="ECO:0000313" key="3">
    <source>
        <dbReference type="EMBL" id="GMI05658.1"/>
    </source>
</evidence>
<dbReference type="SUPFAM" id="SSF56112">
    <property type="entry name" value="Protein kinase-like (PK-like)"/>
    <property type="match status" value="1"/>
</dbReference>
<comment type="caution">
    <text evidence="3">The sequence shown here is derived from an EMBL/GenBank/DDBJ whole genome shotgun (WGS) entry which is preliminary data.</text>
</comment>
<feature type="coiled-coil region" evidence="1">
    <location>
        <begin position="293"/>
        <end position="327"/>
    </location>
</feature>
<dbReference type="InterPro" id="IPR004147">
    <property type="entry name" value="ABC1_dom"/>
</dbReference>
<dbReference type="OrthoDB" id="427480at2759"/>
<evidence type="ECO:0000256" key="1">
    <source>
        <dbReference type="SAM" id="Coils"/>
    </source>
</evidence>
<evidence type="ECO:0000259" key="2">
    <source>
        <dbReference type="Pfam" id="PF03109"/>
    </source>
</evidence>
<keyword evidence="1" id="KW-0175">Coiled coil</keyword>
<dbReference type="PANTHER" id="PTHR43173">
    <property type="entry name" value="ABC1 FAMILY PROTEIN"/>
    <property type="match status" value="1"/>
</dbReference>
<dbReference type="CDD" id="cd05121">
    <property type="entry name" value="ABC1_ADCK3-like"/>
    <property type="match status" value="1"/>
</dbReference>
<dbReference type="EMBL" id="BRXW01000089">
    <property type="protein sequence ID" value="GMI05658.1"/>
    <property type="molecule type" value="Genomic_DNA"/>
</dbReference>
<name>A0A9W7CBH3_9STRA</name>
<proteinExistence type="predicted"/>
<dbReference type="PANTHER" id="PTHR43173:SF34">
    <property type="entry name" value="ABC1 ATYPICAL KINASE-LIKE DOMAIN-CONTAINING PROTEIN"/>
    <property type="match status" value="1"/>
</dbReference>
<feature type="domain" description="ABC1 atypical kinase-like" evidence="2">
    <location>
        <begin position="130"/>
        <end position="290"/>
    </location>
</feature>
<reference evidence="4" key="1">
    <citation type="journal article" date="2023" name="Commun. Biol.">
        <title>Genome analysis of Parmales, the sister group of diatoms, reveals the evolutionary specialization of diatoms from phago-mixotrophs to photoautotrophs.</title>
        <authorList>
            <person name="Ban H."/>
            <person name="Sato S."/>
            <person name="Yoshikawa S."/>
            <person name="Yamada K."/>
            <person name="Nakamura Y."/>
            <person name="Ichinomiya M."/>
            <person name="Sato N."/>
            <person name="Blanc-Mathieu R."/>
            <person name="Endo H."/>
            <person name="Kuwata A."/>
            <person name="Ogata H."/>
        </authorList>
    </citation>
    <scope>NUCLEOTIDE SEQUENCE [LARGE SCALE GENOMIC DNA]</scope>
    <source>
        <strain evidence="4">NIES 3700</strain>
    </source>
</reference>
<dbReference type="AlphaFoldDB" id="A0A9W7CBH3"/>
<evidence type="ECO:0000313" key="4">
    <source>
        <dbReference type="Proteomes" id="UP001165122"/>
    </source>
</evidence>
<dbReference type="InterPro" id="IPR051130">
    <property type="entry name" value="Mito_struct-func_regulator"/>
</dbReference>
<dbReference type="Proteomes" id="UP001165122">
    <property type="component" value="Unassembled WGS sequence"/>
</dbReference>